<dbReference type="EMBL" id="KZ819192">
    <property type="protein sequence ID" value="PWZ00441.1"/>
    <property type="molecule type" value="Genomic_DNA"/>
</dbReference>
<feature type="region of interest" description="Disordered" evidence="1">
    <location>
        <begin position="35"/>
        <end position="60"/>
    </location>
</feature>
<sequence>MVRVAGGVPCHIFIFVSPTTCRAWLATRTSWQKRDEHTHAQQKLTSTHPVVLDPAPSLKV</sequence>
<dbReference type="AlphaFoldDB" id="A0A317XT08"/>
<dbReference type="InParanoid" id="A0A317XT08"/>
<reference evidence="2 3" key="1">
    <citation type="journal article" date="2018" name="Mol. Biol. Evol.">
        <title>Broad Genomic Sampling Reveals a Smut Pathogenic Ancestry of the Fungal Clade Ustilaginomycotina.</title>
        <authorList>
            <person name="Kijpornyongpan T."/>
            <person name="Mondo S.J."/>
            <person name="Barry K."/>
            <person name="Sandor L."/>
            <person name="Lee J."/>
            <person name="Lipzen A."/>
            <person name="Pangilinan J."/>
            <person name="LaButti K."/>
            <person name="Hainaut M."/>
            <person name="Henrissat B."/>
            <person name="Grigoriev I.V."/>
            <person name="Spatafora J.W."/>
            <person name="Aime M.C."/>
        </authorList>
    </citation>
    <scope>NUCLEOTIDE SEQUENCE [LARGE SCALE GENOMIC DNA]</scope>
    <source>
        <strain evidence="2 3">MCA 3645</strain>
    </source>
</reference>
<accession>A0A317XT08</accession>
<keyword evidence="3" id="KW-1185">Reference proteome</keyword>
<evidence type="ECO:0000256" key="1">
    <source>
        <dbReference type="SAM" id="MobiDB-lite"/>
    </source>
</evidence>
<evidence type="ECO:0000313" key="2">
    <source>
        <dbReference type="EMBL" id="PWZ00441.1"/>
    </source>
</evidence>
<proteinExistence type="predicted"/>
<dbReference type="Proteomes" id="UP000246740">
    <property type="component" value="Unassembled WGS sequence"/>
</dbReference>
<evidence type="ECO:0000313" key="3">
    <source>
        <dbReference type="Proteomes" id="UP000246740"/>
    </source>
</evidence>
<name>A0A317XT08_9BASI</name>
<protein>
    <submittedName>
        <fullName evidence="2">Uncharacterized protein</fullName>
    </submittedName>
</protein>
<organism evidence="2 3">
    <name type="scientific">Testicularia cyperi</name>
    <dbReference type="NCBI Taxonomy" id="1882483"/>
    <lineage>
        <taxon>Eukaryota</taxon>
        <taxon>Fungi</taxon>
        <taxon>Dikarya</taxon>
        <taxon>Basidiomycota</taxon>
        <taxon>Ustilaginomycotina</taxon>
        <taxon>Ustilaginomycetes</taxon>
        <taxon>Ustilaginales</taxon>
        <taxon>Anthracoideaceae</taxon>
        <taxon>Testicularia</taxon>
    </lineage>
</organism>
<gene>
    <name evidence="2" type="ORF">BCV70DRAFT_95648</name>
</gene>